<protein>
    <submittedName>
        <fullName evidence="1">Uncharacterized protein</fullName>
    </submittedName>
</protein>
<dbReference type="AlphaFoldDB" id="A0A139HNV8"/>
<name>A0A139HNV8_9PEZI</name>
<sequence>MVFLTLNSFVPASRFTFARLPRDLLREIEVIQRDESGSNSRRGKSSVSLRFQRYFDKQIAKLNIRSHAYIEMRVKAHRREGKLAVIFLGLKGDTKLAYQSPSRDQMRNAVKRFTRASRVSFRMTLEVCPH</sequence>
<dbReference type="EMBL" id="LFZN01000024">
    <property type="protein sequence ID" value="KXT04083.1"/>
    <property type="molecule type" value="Genomic_DNA"/>
</dbReference>
<dbReference type="OrthoDB" id="2151789at2759"/>
<reference evidence="1 2" key="1">
    <citation type="submission" date="2015-07" db="EMBL/GenBank/DDBJ databases">
        <title>Comparative genomics of the Sigatoka disease complex on banana suggests a link between parallel evolutionary changes in Pseudocercospora fijiensis and Pseudocercospora eumusae and increased virulence on the banana host.</title>
        <authorList>
            <person name="Chang T.-C."/>
            <person name="Salvucci A."/>
            <person name="Crous P.W."/>
            <person name="Stergiopoulos I."/>
        </authorList>
    </citation>
    <scope>NUCLEOTIDE SEQUENCE [LARGE SCALE GENOMIC DNA]</scope>
    <source>
        <strain evidence="1 2">CBS 114824</strain>
    </source>
</reference>
<proteinExistence type="predicted"/>
<comment type="caution">
    <text evidence="1">The sequence shown here is derived from an EMBL/GenBank/DDBJ whole genome shotgun (WGS) entry which is preliminary data.</text>
</comment>
<keyword evidence="2" id="KW-1185">Reference proteome</keyword>
<dbReference type="Proteomes" id="UP000070133">
    <property type="component" value="Unassembled WGS sequence"/>
</dbReference>
<evidence type="ECO:0000313" key="1">
    <source>
        <dbReference type="EMBL" id="KXT04083.1"/>
    </source>
</evidence>
<gene>
    <name evidence="1" type="ORF">AC578_4931</name>
</gene>
<accession>A0A139HNV8</accession>
<evidence type="ECO:0000313" key="2">
    <source>
        <dbReference type="Proteomes" id="UP000070133"/>
    </source>
</evidence>
<organism evidence="1 2">
    <name type="scientific">Pseudocercospora eumusae</name>
    <dbReference type="NCBI Taxonomy" id="321146"/>
    <lineage>
        <taxon>Eukaryota</taxon>
        <taxon>Fungi</taxon>
        <taxon>Dikarya</taxon>
        <taxon>Ascomycota</taxon>
        <taxon>Pezizomycotina</taxon>
        <taxon>Dothideomycetes</taxon>
        <taxon>Dothideomycetidae</taxon>
        <taxon>Mycosphaerellales</taxon>
        <taxon>Mycosphaerellaceae</taxon>
        <taxon>Pseudocercospora</taxon>
    </lineage>
</organism>